<keyword evidence="1" id="KW-0472">Membrane</keyword>
<dbReference type="AlphaFoldDB" id="A0A4P6FDD6"/>
<feature type="transmembrane region" description="Helical" evidence="1">
    <location>
        <begin position="97"/>
        <end position="117"/>
    </location>
</feature>
<gene>
    <name evidence="2" type="ORF">ET471_17610</name>
</gene>
<feature type="transmembrane region" description="Helical" evidence="1">
    <location>
        <begin position="123"/>
        <end position="143"/>
    </location>
</feature>
<dbReference type="SUPFAM" id="SSF103473">
    <property type="entry name" value="MFS general substrate transporter"/>
    <property type="match status" value="1"/>
</dbReference>
<protein>
    <recommendedName>
        <fullName evidence="4">Type II secretion system protein GspF domain-containing protein</fullName>
    </recommendedName>
</protein>
<accession>A0A4P6FDD6</accession>
<name>A0A4P6FDD6_9MICO</name>
<keyword evidence="1" id="KW-0812">Transmembrane</keyword>
<evidence type="ECO:0000313" key="2">
    <source>
        <dbReference type="EMBL" id="QAY71627.1"/>
    </source>
</evidence>
<keyword evidence="3" id="KW-1185">Reference proteome</keyword>
<dbReference type="PANTHER" id="PTHR35007">
    <property type="entry name" value="INTEGRAL MEMBRANE PROTEIN-RELATED"/>
    <property type="match status" value="1"/>
</dbReference>
<dbReference type="EMBL" id="CP035493">
    <property type="protein sequence ID" value="QAY71627.1"/>
    <property type="molecule type" value="Genomic_DNA"/>
</dbReference>
<dbReference type="RefSeq" id="WP_129190499.1">
    <property type="nucleotide sequence ID" value="NZ_CP035493.1"/>
</dbReference>
<evidence type="ECO:0008006" key="4">
    <source>
        <dbReference type="Google" id="ProtNLM"/>
    </source>
</evidence>
<dbReference type="KEGG" id="xya:ET471_17610"/>
<proteinExistence type="predicted"/>
<dbReference type="OrthoDB" id="5243064at2"/>
<organism evidence="2 3">
    <name type="scientific">Xylanimonas protaetiae</name>
    <dbReference type="NCBI Taxonomy" id="2509457"/>
    <lineage>
        <taxon>Bacteria</taxon>
        <taxon>Bacillati</taxon>
        <taxon>Actinomycetota</taxon>
        <taxon>Actinomycetes</taxon>
        <taxon>Micrococcales</taxon>
        <taxon>Promicromonosporaceae</taxon>
        <taxon>Xylanimonas</taxon>
    </lineage>
</organism>
<evidence type="ECO:0000313" key="3">
    <source>
        <dbReference type="Proteomes" id="UP000292118"/>
    </source>
</evidence>
<sequence length="300" mass="32156">MSTGLLLSMLAGGCVGLGVALLLGRLLPAHVDLGDALTRLTPSRRTTTVTDTRAADATERVGQWAMAALPTGFWLHTPHRELALLRKPLSRFYGEKLTFAAVGLAGPIAITALYSALGWHLPFVLPAVASLGLAGVLFFIPNYNAVAEAKRARVEFRRALGAYIELVALERTNGSGVRQSMEAAARLGTTPVFEHLDQELARANLSGVAPWSALRDLGDELDLPELHDFADIMRLSGEQGAAVYGQLRSRADLMRNALLGEELAQANTDSERLSIPGSITGIVFMALLLAPALLRLFTHT</sequence>
<dbReference type="Proteomes" id="UP000292118">
    <property type="component" value="Chromosome"/>
</dbReference>
<reference evidence="2 3" key="1">
    <citation type="submission" date="2019-01" db="EMBL/GenBank/DDBJ databases">
        <title>Genome sequencing of strain FW10M-9.</title>
        <authorList>
            <person name="Heo J."/>
            <person name="Kim S.-J."/>
            <person name="Kim J.-S."/>
            <person name="Hong S.-B."/>
            <person name="Kwon S.-W."/>
        </authorList>
    </citation>
    <scope>NUCLEOTIDE SEQUENCE [LARGE SCALE GENOMIC DNA]</scope>
    <source>
        <strain evidence="2 3">FW10M-9</strain>
    </source>
</reference>
<feature type="transmembrane region" description="Helical" evidence="1">
    <location>
        <begin position="273"/>
        <end position="294"/>
    </location>
</feature>
<evidence type="ECO:0000256" key="1">
    <source>
        <dbReference type="SAM" id="Phobius"/>
    </source>
</evidence>
<keyword evidence="1" id="KW-1133">Transmembrane helix</keyword>
<dbReference type="PANTHER" id="PTHR35007:SF1">
    <property type="entry name" value="PILUS ASSEMBLY PROTEIN"/>
    <property type="match status" value="1"/>
</dbReference>
<dbReference type="InterPro" id="IPR036259">
    <property type="entry name" value="MFS_trans_sf"/>
</dbReference>